<evidence type="ECO:0000313" key="9">
    <source>
        <dbReference type="Proteomes" id="UP000310541"/>
    </source>
</evidence>
<comment type="subcellular location">
    <subcellularLocation>
        <location evidence="1">Cell membrane</location>
        <topology evidence="1">Multi-pass membrane protein</topology>
    </subcellularLocation>
</comment>
<evidence type="ECO:0000259" key="7">
    <source>
        <dbReference type="Pfam" id="PF06271"/>
    </source>
</evidence>
<dbReference type="InterPro" id="IPR051791">
    <property type="entry name" value="Pra-immunoreactive"/>
</dbReference>
<dbReference type="PANTHER" id="PTHR36115:SF9">
    <property type="entry name" value="LMO1584 PROTEIN"/>
    <property type="match status" value="1"/>
</dbReference>
<evidence type="ECO:0000256" key="4">
    <source>
        <dbReference type="ARBA" id="ARBA00022989"/>
    </source>
</evidence>
<dbReference type="Pfam" id="PF06271">
    <property type="entry name" value="RDD"/>
    <property type="match status" value="1"/>
</dbReference>
<dbReference type="RefSeq" id="WP_136948538.1">
    <property type="nucleotide sequence ID" value="NZ_SWFM01000007.1"/>
</dbReference>
<dbReference type="InterPro" id="IPR010432">
    <property type="entry name" value="RDD"/>
</dbReference>
<protein>
    <submittedName>
        <fullName evidence="8">RDD family protein</fullName>
    </submittedName>
</protein>
<keyword evidence="3 6" id="KW-0812">Transmembrane</keyword>
<dbReference type="Proteomes" id="UP000310541">
    <property type="component" value="Unassembled WGS sequence"/>
</dbReference>
<feature type="transmembrane region" description="Helical" evidence="6">
    <location>
        <begin position="30"/>
        <end position="52"/>
    </location>
</feature>
<dbReference type="AlphaFoldDB" id="A0A4U1MCZ5"/>
<evidence type="ECO:0000256" key="6">
    <source>
        <dbReference type="SAM" id="Phobius"/>
    </source>
</evidence>
<sequence>MDETMNTTAPPASVSNELSNVRFAGFWMRFWAYIVDIIVVASLNGILITPAIRGFDIPAGEPAFLPLQAILTGTVYYAYFILMTKFLSQTLGKILFGLRVESDKVAKLTWGTVIFREGIGRFISKTILFVGFIVVAFTKKKQGIHDLFADTIVVHEK</sequence>
<evidence type="ECO:0000256" key="1">
    <source>
        <dbReference type="ARBA" id="ARBA00004651"/>
    </source>
</evidence>
<evidence type="ECO:0000256" key="5">
    <source>
        <dbReference type="ARBA" id="ARBA00023136"/>
    </source>
</evidence>
<dbReference type="OrthoDB" id="9793824at2"/>
<dbReference type="EMBL" id="SWFM01000007">
    <property type="protein sequence ID" value="TKD67940.1"/>
    <property type="molecule type" value="Genomic_DNA"/>
</dbReference>
<feature type="transmembrane region" description="Helical" evidence="6">
    <location>
        <begin position="118"/>
        <end position="137"/>
    </location>
</feature>
<reference evidence="8 9" key="1">
    <citation type="submission" date="2019-04" db="EMBL/GenBank/DDBJ databases">
        <title>Genome sequence of Bacillus hwajinpoensis strain Y2.</title>
        <authorList>
            <person name="Fair J.L."/>
            <person name="Maclea K.S."/>
        </authorList>
    </citation>
    <scope>NUCLEOTIDE SEQUENCE [LARGE SCALE GENOMIC DNA]</scope>
    <source>
        <strain evidence="8 9">Y2</strain>
    </source>
</reference>
<keyword evidence="4 6" id="KW-1133">Transmembrane helix</keyword>
<organism evidence="8 9">
    <name type="scientific">Guptibacillus hwajinpoensis</name>
    <dbReference type="NCBI Taxonomy" id="208199"/>
    <lineage>
        <taxon>Bacteria</taxon>
        <taxon>Bacillati</taxon>
        <taxon>Bacillota</taxon>
        <taxon>Bacilli</taxon>
        <taxon>Bacillales</taxon>
        <taxon>Guptibacillaceae</taxon>
        <taxon>Guptibacillus</taxon>
    </lineage>
</organism>
<feature type="domain" description="RDD" evidence="7">
    <location>
        <begin position="24"/>
        <end position="149"/>
    </location>
</feature>
<keyword evidence="2" id="KW-1003">Cell membrane</keyword>
<gene>
    <name evidence="8" type="ORF">FBF83_17995</name>
</gene>
<evidence type="ECO:0000313" key="8">
    <source>
        <dbReference type="EMBL" id="TKD67940.1"/>
    </source>
</evidence>
<proteinExistence type="predicted"/>
<comment type="caution">
    <text evidence="8">The sequence shown here is derived from an EMBL/GenBank/DDBJ whole genome shotgun (WGS) entry which is preliminary data.</text>
</comment>
<evidence type="ECO:0000256" key="2">
    <source>
        <dbReference type="ARBA" id="ARBA00022475"/>
    </source>
</evidence>
<dbReference type="PANTHER" id="PTHR36115">
    <property type="entry name" value="PROLINE-RICH ANTIGEN HOMOLOG-RELATED"/>
    <property type="match status" value="1"/>
</dbReference>
<evidence type="ECO:0000256" key="3">
    <source>
        <dbReference type="ARBA" id="ARBA00022692"/>
    </source>
</evidence>
<keyword evidence="5 6" id="KW-0472">Membrane</keyword>
<dbReference type="GO" id="GO:0005886">
    <property type="term" value="C:plasma membrane"/>
    <property type="evidence" value="ECO:0007669"/>
    <property type="project" value="UniProtKB-SubCell"/>
</dbReference>
<name>A0A4U1MCZ5_9BACL</name>
<feature type="transmembrane region" description="Helical" evidence="6">
    <location>
        <begin position="64"/>
        <end position="82"/>
    </location>
</feature>
<accession>A0A4U1MCZ5</accession>